<gene>
    <name evidence="3" type="ORF">GA0070624_3917</name>
</gene>
<sequence>MPRLPHAFRIFWLGKAVSLLGTATTATLLSMLAATELDAGPGWMGVLAAASWSPWLILAQAVSAAVGVLLDAISFLVSAVCLARARLAPRPPDDAVAMPEESLVQRIRAGVGVVARDPFGPLKGRHDLPAPPPRPSRPLERSIPA</sequence>
<dbReference type="Proteomes" id="UP000199413">
    <property type="component" value="Unassembled WGS sequence"/>
</dbReference>
<dbReference type="STRING" id="568872.GA0070624_3917"/>
<feature type="transmembrane region" description="Helical" evidence="2">
    <location>
        <begin position="55"/>
        <end position="82"/>
    </location>
</feature>
<dbReference type="EMBL" id="FMHV01000002">
    <property type="protein sequence ID" value="SCL29616.1"/>
    <property type="molecule type" value="Genomic_DNA"/>
</dbReference>
<proteinExistence type="predicted"/>
<evidence type="ECO:0000256" key="1">
    <source>
        <dbReference type="SAM" id="MobiDB-lite"/>
    </source>
</evidence>
<evidence type="ECO:0000256" key="2">
    <source>
        <dbReference type="SAM" id="Phobius"/>
    </source>
</evidence>
<keyword evidence="2" id="KW-0472">Membrane</keyword>
<accession>A0A1C6SJE4</accession>
<keyword evidence="2" id="KW-1133">Transmembrane helix</keyword>
<keyword evidence="4" id="KW-1185">Reference proteome</keyword>
<evidence type="ECO:0000313" key="4">
    <source>
        <dbReference type="Proteomes" id="UP000199413"/>
    </source>
</evidence>
<evidence type="ECO:0000313" key="3">
    <source>
        <dbReference type="EMBL" id="SCL29616.1"/>
    </source>
</evidence>
<dbReference type="AlphaFoldDB" id="A0A1C6SJE4"/>
<name>A0A1C6SJE4_9ACTN</name>
<keyword evidence="2" id="KW-0812">Transmembrane</keyword>
<protein>
    <submittedName>
        <fullName evidence="3">Uncharacterized protein</fullName>
    </submittedName>
</protein>
<reference evidence="4" key="1">
    <citation type="submission" date="2016-06" db="EMBL/GenBank/DDBJ databases">
        <authorList>
            <person name="Varghese N."/>
            <person name="Submissions Spin"/>
        </authorList>
    </citation>
    <scope>NUCLEOTIDE SEQUENCE [LARGE SCALE GENOMIC DNA]</scope>
    <source>
        <strain evidence="4">DSM 45431</strain>
    </source>
</reference>
<feature type="transmembrane region" description="Helical" evidence="2">
    <location>
        <begin position="12"/>
        <end position="35"/>
    </location>
</feature>
<organism evidence="3 4">
    <name type="scientific">Micromonospora rhizosphaerae</name>
    <dbReference type="NCBI Taxonomy" id="568872"/>
    <lineage>
        <taxon>Bacteria</taxon>
        <taxon>Bacillati</taxon>
        <taxon>Actinomycetota</taxon>
        <taxon>Actinomycetes</taxon>
        <taxon>Micromonosporales</taxon>
        <taxon>Micromonosporaceae</taxon>
        <taxon>Micromonospora</taxon>
    </lineage>
</organism>
<feature type="region of interest" description="Disordered" evidence="1">
    <location>
        <begin position="118"/>
        <end position="145"/>
    </location>
</feature>